<name>A0A1M6LKI3_9BACE</name>
<dbReference type="Proteomes" id="UP000184192">
    <property type="component" value="Unassembled WGS sequence"/>
</dbReference>
<accession>A0A1M6LKI3</accession>
<sequence>MITLMADFQTESLAAKVLADNGISLPLRLLGGRYIRWVLRVPNLESRTRMTGMYLKMGVRYDDLKAYTFEQKLEFMQKHTKTVSRMVAYGIVRGWILGRLLNRPVAWMLRNCMHPAALEDAWMLAISTMNIVPLENIIRLAEVMNLMSPNLSQGRR</sequence>
<protein>
    <submittedName>
        <fullName evidence="1">Uncharacterized protein</fullName>
    </submittedName>
</protein>
<evidence type="ECO:0000313" key="2">
    <source>
        <dbReference type="Proteomes" id="UP000184192"/>
    </source>
</evidence>
<gene>
    <name evidence="1" type="ORF">SAMN05444350_1505</name>
</gene>
<dbReference type="eggNOG" id="ENOG5032ZH1">
    <property type="taxonomic scope" value="Bacteria"/>
</dbReference>
<dbReference type="AlphaFoldDB" id="A0A1M6LKI3"/>
<proteinExistence type="predicted"/>
<keyword evidence="2" id="KW-1185">Reference proteome</keyword>
<evidence type="ECO:0000313" key="1">
    <source>
        <dbReference type="EMBL" id="SHJ71684.1"/>
    </source>
</evidence>
<organism evidence="1 2">
    <name type="scientific">Bacteroides stercorirosoris</name>
    <dbReference type="NCBI Taxonomy" id="871324"/>
    <lineage>
        <taxon>Bacteria</taxon>
        <taxon>Pseudomonadati</taxon>
        <taxon>Bacteroidota</taxon>
        <taxon>Bacteroidia</taxon>
        <taxon>Bacteroidales</taxon>
        <taxon>Bacteroidaceae</taxon>
        <taxon>Bacteroides</taxon>
    </lineage>
</organism>
<dbReference type="EMBL" id="FQZN01000050">
    <property type="protein sequence ID" value="SHJ71684.1"/>
    <property type="molecule type" value="Genomic_DNA"/>
</dbReference>
<reference evidence="2" key="1">
    <citation type="submission" date="2016-11" db="EMBL/GenBank/DDBJ databases">
        <authorList>
            <person name="Varghese N."/>
            <person name="Submissions S."/>
        </authorList>
    </citation>
    <scope>NUCLEOTIDE SEQUENCE [LARGE SCALE GENOMIC DNA]</scope>
    <source>
        <strain evidence="2">DSM 26884</strain>
    </source>
</reference>